<evidence type="ECO:0000256" key="4">
    <source>
        <dbReference type="ARBA" id="ARBA00022989"/>
    </source>
</evidence>
<reference evidence="8 9" key="1">
    <citation type="submission" date="2023-08" db="EMBL/GenBank/DDBJ databases">
        <authorList>
            <person name="Park J.-S."/>
        </authorList>
    </citation>
    <scope>NUCLEOTIDE SEQUENCE [LARGE SCALE GENOMIC DNA]</scope>
    <source>
        <strain evidence="8 9">2205BS29-5</strain>
    </source>
</reference>
<comment type="caution">
    <text evidence="8">The sequence shown here is derived from an EMBL/GenBank/DDBJ whole genome shotgun (WGS) entry which is preliminary data.</text>
</comment>
<sequence>MARPISLARISGSTAASPAPCKPMKKTAWLAFCFLGFIWGSNFIFVKWAAEYITPAQITLLRVVFGFLPVFLFALSRGELRWSHARHVHHFAVMALVATALYYFAFAKGTALLPSSIAGMLSGAIPLFTFVCAFLFLREERITATKAVGVALGFLGVLLIAQPWSVGGDIEMAGVAWMIAGTFSVGCSFVYARKFVSPLKLPAAALTTYQIGIAMLLLFMVIPVEGIGAVFADDRAWIGLVIGLGLCGTGLAYVAYYHIVENLGALAASSVTYIPPVVALVIGVVFVGEAIQLIGYLAMCLILAGVALLQFGSRKVAPEVEPDAGVGLAPAGKAP</sequence>
<evidence type="ECO:0000259" key="7">
    <source>
        <dbReference type="Pfam" id="PF00892"/>
    </source>
</evidence>
<keyword evidence="3 6" id="KW-0812">Transmembrane</keyword>
<dbReference type="SUPFAM" id="SSF103481">
    <property type="entry name" value="Multidrug resistance efflux transporter EmrE"/>
    <property type="match status" value="2"/>
</dbReference>
<dbReference type="RefSeq" id="WP_305961514.1">
    <property type="nucleotide sequence ID" value="NZ_JAVAMQ010000001.1"/>
</dbReference>
<accession>A0ABT9J730</accession>
<name>A0ABT9J730_9RHOB</name>
<evidence type="ECO:0000313" key="9">
    <source>
        <dbReference type="Proteomes" id="UP001224997"/>
    </source>
</evidence>
<dbReference type="EMBL" id="JAVAMQ010000001">
    <property type="protein sequence ID" value="MDP5305603.1"/>
    <property type="molecule type" value="Genomic_DNA"/>
</dbReference>
<feature type="transmembrane region" description="Helical" evidence="6">
    <location>
        <begin position="263"/>
        <end position="287"/>
    </location>
</feature>
<evidence type="ECO:0000256" key="5">
    <source>
        <dbReference type="ARBA" id="ARBA00023136"/>
    </source>
</evidence>
<comment type="subcellular location">
    <subcellularLocation>
        <location evidence="1">Membrane</location>
        <topology evidence="1">Multi-pass membrane protein</topology>
    </subcellularLocation>
</comment>
<keyword evidence="4 6" id="KW-1133">Transmembrane helix</keyword>
<organism evidence="8 9">
    <name type="scientific">Paracoccus spongiarum</name>
    <dbReference type="NCBI Taxonomy" id="3064387"/>
    <lineage>
        <taxon>Bacteria</taxon>
        <taxon>Pseudomonadati</taxon>
        <taxon>Pseudomonadota</taxon>
        <taxon>Alphaproteobacteria</taxon>
        <taxon>Rhodobacterales</taxon>
        <taxon>Paracoccaceae</taxon>
        <taxon>Paracoccus</taxon>
    </lineage>
</organism>
<evidence type="ECO:0000256" key="2">
    <source>
        <dbReference type="ARBA" id="ARBA00007362"/>
    </source>
</evidence>
<dbReference type="InterPro" id="IPR050638">
    <property type="entry name" value="AA-Vitamin_Transporters"/>
</dbReference>
<evidence type="ECO:0000256" key="1">
    <source>
        <dbReference type="ARBA" id="ARBA00004141"/>
    </source>
</evidence>
<feature type="transmembrane region" description="Helical" evidence="6">
    <location>
        <begin position="236"/>
        <end position="256"/>
    </location>
</feature>
<protein>
    <submittedName>
        <fullName evidence="8">DMT family transporter</fullName>
    </submittedName>
</protein>
<feature type="transmembrane region" description="Helical" evidence="6">
    <location>
        <begin position="293"/>
        <end position="311"/>
    </location>
</feature>
<feature type="transmembrane region" description="Helical" evidence="6">
    <location>
        <begin position="204"/>
        <end position="224"/>
    </location>
</feature>
<dbReference type="PANTHER" id="PTHR32322:SF2">
    <property type="entry name" value="EAMA DOMAIN-CONTAINING PROTEIN"/>
    <property type="match status" value="1"/>
</dbReference>
<feature type="transmembrane region" description="Helical" evidence="6">
    <location>
        <begin position="172"/>
        <end position="192"/>
    </location>
</feature>
<evidence type="ECO:0000256" key="6">
    <source>
        <dbReference type="SAM" id="Phobius"/>
    </source>
</evidence>
<dbReference type="PANTHER" id="PTHR32322">
    <property type="entry name" value="INNER MEMBRANE TRANSPORTER"/>
    <property type="match status" value="1"/>
</dbReference>
<dbReference type="InterPro" id="IPR037185">
    <property type="entry name" value="EmrE-like"/>
</dbReference>
<feature type="transmembrane region" description="Helical" evidence="6">
    <location>
        <begin position="117"/>
        <end position="136"/>
    </location>
</feature>
<feature type="domain" description="EamA" evidence="7">
    <location>
        <begin position="173"/>
        <end position="309"/>
    </location>
</feature>
<evidence type="ECO:0000313" key="8">
    <source>
        <dbReference type="EMBL" id="MDP5305603.1"/>
    </source>
</evidence>
<proteinExistence type="inferred from homology"/>
<keyword evidence="9" id="KW-1185">Reference proteome</keyword>
<feature type="domain" description="EamA" evidence="7">
    <location>
        <begin position="30"/>
        <end position="161"/>
    </location>
</feature>
<feature type="transmembrane region" description="Helical" evidence="6">
    <location>
        <begin position="28"/>
        <end position="50"/>
    </location>
</feature>
<feature type="transmembrane region" description="Helical" evidence="6">
    <location>
        <begin position="56"/>
        <end position="75"/>
    </location>
</feature>
<dbReference type="Proteomes" id="UP001224997">
    <property type="component" value="Unassembled WGS sequence"/>
</dbReference>
<dbReference type="InterPro" id="IPR000620">
    <property type="entry name" value="EamA_dom"/>
</dbReference>
<gene>
    <name evidence="8" type="ORF">Q5Y72_00635</name>
</gene>
<dbReference type="Pfam" id="PF00892">
    <property type="entry name" value="EamA"/>
    <property type="match status" value="2"/>
</dbReference>
<evidence type="ECO:0000256" key="3">
    <source>
        <dbReference type="ARBA" id="ARBA00022692"/>
    </source>
</evidence>
<feature type="transmembrane region" description="Helical" evidence="6">
    <location>
        <begin position="87"/>
        <end position="105"/>
    </location>
</feature>
<feature type="transmembrane region" description="Helical" evidence="6">
    <location>
        <begin position="148"/>
        <end position="166"/>
    </location>
</feature>
<comment type="similarity">
    <text evidence="2">Belongs to the EamA transporter family.</text>
</comment>
<keyword evidence="5 6" id="KW-0472">Membrane</keyword>